<dbReference type="GO" id="GO:0005886">
    <property type="term" value="C:plasma membrane"/>
    <property type="evidence" value="ECO:0007669"/>
    <property type="project" value="UniProtKB-SubCell"/>
</dbReference>
<dbReference type="PANTHER" id="PTHR43166:SF35">
    <property type="entry name" value="L-CYSTINE IMPORT ATP-BINDING PROTEIN TCYN"/>
    <property type="match status" value="1"/>
</dbReference>
<dbReference type="SUPFAM" id="SSF52540">
    <property type="entry name" value="P-loop containing nucleoside triphosphate hydrolases"/>
    <property type="match status" value="1"/>
</dbReference>
<comment type="subcellular location">
    <subcellularLocation>
        <location evidence="1">Cell membrane</location>
        <topology evidence="1">Peripheral membrane protein</topology>
    </subcellularLocation>
</comment>
<evidence type="ECO:0000313" key="9">
    <source>
        <dbReference type="EMBL" id="CAB3706050.1"/>
    </source>
</evidence>
<keyword evidence="7" id="KW-0472">Membrane</keyword>
<dbReference type="SMART" id="SM00382">
    <property type="entry name" value="AAA"/>
    <property type="match status" value="1"/>
</dbReference>
<evidence type="ECO:0000256" key="3">
    <source>
        <dbReference type="ARBA" id="ARBA00022448"/>
    </source>
</evidence>
<dbReference type="RefSeq" id="WP_175170078.1">
    <property type="nucleotide sequence ID" value="NZ_CADIJQ010000004.1"/>
</dbReference>
<sequence length="253" mass="27281">MIRLQKIEKSFGGNPVLKQVDVSIAEGSVTALIGPSGSGKSTLLRCVNLLEVPDRGTLAIGPETVEFEPGKKLSRDQVQRVRKQTGMVFQNFQLFPHQTVMGNVMEGLLTVQKWPLDRARARAEELLKKVGMSEKADAWPANLSGGQQQRVAIARALAPAPRVLLCDEPTSALDPGLAAEVVDVLRQLATEGMTMLMATHDLRLAASVSREVVFLLDGVVVESGESRSIFSRPADPRTATFISTLTQDAALGP</sequence>
<dbReference type="InterPro" id="IPR050086">
    <property type="entry name" value="MetN_ABC_transporter-like"/>
</dbReference>
<keyword evidence="6 9" id="KW-0067">ATP-binding</keyword>
<dbReference type="InterPro" id="IPR003593">
    <property type="entry name" value="AAA+_ATPase"/>
</dbReference>
<name>A0A6S7A044_9BURK</name>
<dbReference type="InterPro" id="IPR017871">
    <property type="entry name" value="ABC_transporter-like_CS"/>
</dbReference>
<keyword evidence="3" id="KW-0813">Transport</keyword>
<dbReference type="PANTHER" id="PTHR43166">
    <property type="entry name" value="AMINO ACID IMPORT ATP-BINDING PROTEIN"/>
    <property type="match status" value="1"/>
</dbReference>
<gene>
    <name evidence="9" type="primary">tcyC_4</name>
    <name evidence="9" type="ORF">LMG3441_02835</name>
</gene>
<dbReference type="PROSITE" id="PS00211">
    <property type="entry name" value="ABC_TRANSPORTER_1"/>
    <property type="match status" value="1"/>
</dbReference>
<dbReference type="PIRSF" id="PIRSF039085">
    <property type="entry name" value="ABC_ATPase_HisP"/>
    <property type="match status" value="1"/>
</dbReference>
<evidence type="ECO:0000256" key="7">
    <source>
        <dbReference type="ARBA" id="ARBA00023136"/>
    </source>
</evidence>
<protein>
    <submittedName>
        <fullName evidence="9">L-cystine import ATP-binding protein TcyC</fullName>
        <ecNumber evidence="9">3.6.3.-</ecNumber>
    </submittedName>
</protein>
<feature type="domain" description="ABC transporter" evidence="8">
    <location>
        <begin position="2"/>
        <end position="242"/>
    </location>
</feature>
<dbReference type="GO" id="GO:0015424">
    <property type="term" value="F:ABC-type amino acid transporter activity"/>
    <property type="evidence" value="ECO:0007669"/>
    <property type="project" value="InterPro"/>
</dbReference>
<proteinExistence type="inferred from homology"/>
<dbReference type="EMBL" id="CADIJQ010000004">
    <property type="protein sequence ID" value="CAB3706050.1"/>
    <property type="molecule type" value="Genomic_DNA"/>
</dbReference>
<dbReference type="InterPro" id="IPR027417">
    <property type="entry name" value="P-loop_NTPase"/>
</dbReference>
<comment type="similarity">
    <text evidence="2">Belongs to the ABC transporter superfamily.</text>
</comment>
<dbReference type="InterPro" id="IPR030679">
    <property type="entry name" value="ABC_ATPase_HisP-typ"/>
</dbReference>
<dbReference type="AlphaFoldDB" id="A0A6S7A044"/>
<evidence type="ECO:0000256" key="2">
    <source>
        <dbReference type="ARBA" id="ARBA00005417"/>
    </source>
</evidence>
<evidence type="ECO:0000256" key="5">
    <source>
        <dbReference type="ARBA" id="ARBA00022741"/>
    </source>
</evidence>
<dbReference type="GO" id="GO:0005524">
    <property type="term" value="F:ATP binding"/>
    <property type="evidence" value="ECO:0007669"/>
    <property type="project" value="UniProtKB-KW"/>
</dbReference>
<dbReference type="EC" id="3.6.3.-" evidence="9"/>
<reference evidence="9 10" key="1">
    <citation type="submission" date="2020-04" db="EMBL/GenBank/DDBJ databases">
        <authorList>
            <person name="De Canck E."/>
        </authorList>
    </citation>
    <scope>NUCLEOTIDE SEQUENCE [LARGE SCALE GENOMIC DNA]</scope>
    <source>
        <strain evidence="9 10">LMG 3441</strain>
    </source>
</reference>
<evidence type="ECO:0000259" key="8">
    <source>
        <dbReference type="PROSITE" id="PS50893"/>
    </source>
</evidence>
<evidence type="ECO:0000256" key="4">
    <source>
        <dbReference type="ARBA" id="ARBA00022475"/>
    </source>
</evidence>
<keyword evidence="10" id="KW-1185">Reference proteome</keyword>
<accession>A0A6S7A044</accession>
<evidence type="ECO:0000313" key="10">
    <source>
        <dbReference type="Proteomes" id="UP000494269"/>
    </source>
</evidence>
<evidence type="ECO:0000256" key="1">
    <source>
        <dbReference type="ARBA" id="ARBA00004202"/>
    </source>
</evidence>
<dbReference type="Gene3D" id="3.40.50.300">
    <property type="entry name" value="P-loop containing nucleotide triphosphate hydrolases"/>
    <property type="match status" value="1"/>
</dbReference>
<keyword evidence="5" id="KW-0547">Nucleotide-binding</keyword>
<dbReference type="Proteomes" id="UP000494269">
    <property type="component" value="Unassembled WGS sequence"/>
</dbReference>
<dbReference type="GO" id="GO:0016887">
    <property type="term" value="F:ATP hydrolysis activity"/>
    <property type="evidence" value="ECO:0007669"/>
    <property type="project" value="InterPro"/>
</dbReference>
<evidence type="ECO:0000256" key="6">
    <source>
        <dbReference type="ARBA" id="ARBA00022840"/>
    </source>
</evidence>
<keyword evidence="9" id="KW-0378">Hydrolase</keyword>
<dbReference type="Pfam" id="PF00005">
    <property type="entry name" value="ABC_tran"/>
    <property type="match status" value="1"/>
</dbReference>
<organism evidence="9 10">
    <name type="scientific">Achromobacter kerstersii</name>
    <dbReference type="NCBI Taxonomy" id="1353890"/>
    <lineage>
        <taxon>Bacteria</taxon>
        <taxon>Pseudomonadati</taxon>
        <taxon>Pseudomonadota</taxon>
        <taxon>Betaproteobacteria</taxon>
        <taxon>Burkholderiales</taxon>
        <taxon>Alcaligenaceae</taxon>
        <taxon>Achromobacter</taxon>
    </lineage>
</organism>
<dbReference type="PROSITE" id="PS50893">
    <property type="entry name" value="ABC_TRANSPORTER_2"/>
    <property type="match status" value="1"/>
</dbReference>
<keyword evidence="4" id="KW-1003">Cell membrane</keyword>
<dbReference type="InterPro" id="IPR003439">
    <property type="entry name" value="ABC_transporter-like_ATP-bd"/>
</dbReference>